<keyword evidence="2 5" id="KW-0812">Transmembrane</keyword>
<proteinExistence type="predicted"/>
<keyword evidence="4 5" id="KW-0472">Membrane</keyword>
<feature type="transmembrane region" description="Helical" evidence="5">
    <location>
        <begin position="311"/>
        <end position="333"/>
    </location>
</feature>
<feature type="transmembrane region" description="Helical" evidence="5">
    <location>
        <begin position="56"/>
        <end position="82"/>
    </location>
</feature>
<feature type="transmembrane region" description="Helical" evidence="5">
    <location>
        <begin position="265"/>
        <end position="290"/>
    </location>
</feature>
<name>A0ABN6Z433_9FIRM</name>
<evidence type="ECO:0000259" key="6">
    <source>
        <dbReference type="Pfam" id="PF04932"/>
    </source>
</evidence>
<evidence type="ECO:0000256" key="5">
    <source>
        <dbReference type="SAM" id="Phobius"/>
    </source>
</evidence>
<dbReference type="Proteomes" id="UP001305815">
    <property type="component" value="Chromosome"/>
</dbReference>
<feature type="transmembrane region" description="Helical" evidence="5">
    <location>
        <begin position="384"/>
        <end position="400"/>
    </location>
</feature>
<feature type="transmembrane region" description="Helical" evidence="5">
    <location>
        <begin position="220"/>
        <end position="253"/>
    </location>
</feature>
<feature type="transmembrane region" description="Helical" evidence="5">
    <location>
        <begin position="94"/>
        <end position="116"/>
    </location>
</feature>
<sequence length="431" mass="48524">MIKIKKEFILDVIIILIFIVLGSYAINGRLMAMQPLAVIFLLVFLLGGNYKDNFGLLVMLIPFNNTLILAGISIRGIFYFIAAIKIIAFTKKKAVGILLCSMYILLGIEVINDFYYADVFSIFNNVSAILYFSVFILYKIYSEIDIYKLCNKFIISCLIALTYSLIAGGGIQAYNNTIDYYRFGQEATSLGGAMGIPIYTGLIIAIALERIFKQYGNQWINIVLISFCLLLGIMTVSRNFLLILGVIILFVVIENLQLKTLKVLGIQLLGIVAIFILYFKFQDLILNLILKFTVRIGGGESARLEIYKECINYLLSNIKALLIGEGSIGYTVIGQQNGYRFSAMAHNIYLDALMSWGIIGFSCLLIIILYMVRNNFVIKQVKKNVFLLLPASIYFVATLTEGSFNYANTYIYILFVLSYMRLSISKGNNEV</sequence>
<feature type="transmembrane region" description="Helical" evidence="5">
    <location>
        <begin position="153"/>
        <end position="175"/>
    </location>
</feature>
<dbReference type="EMBL" id="AP027742">
    <property type="protein sequence ID" value="BDZ78149.1"/>
    <property type="molecule type" value="Genomic_DNA"/>
</dbReference>
<evidence type="ECO:0000256" key="3">
    <source>
        <dbReference type="ARBA" id="ARBA00022989"/>
    </source>
</evidence>
<organism evidence="7 8">
    <name type="scientific">Claveliimonas bilis</name>
    <dbReference type="NCBI Taxonomy" id="3028070"/>
    <lineage>
        <taxon>Bacteria</taxon>
        <taxon>Bacillati</taxon>
        <taxon>Bacillota</taxon>
        <taxon>Clostridia</taxon>
        <taxon>Lachnospirales</taxon>
        <taxon>Lachnospiraceae</taxon>
        <taxon>Claveliimonas</taxon>
    </lineage>
</organism>
<feature type="transmembrane region" description="Helical" evidence="5">
    <location>
        <begin position="122"/>
        <end position="141"/>
    </location>
</feature>
<feature type="transmembrane region" description="Helical" evidence="5">
    <location>
        <begin position="187"/>
        <end position="208"/>
    </location>
</feature>
<gene>
    <name evidence="7" type="ORF">Lac1_23320</name>
</gene>
<evidence type="ECO:0000256" key="2">
    <source>
        <dbReference type="ARBA" id="ARBA00022692"/>
    </source>
</evidence>
<evidence type="ECO:0000256" key="4">
    <source>
        <dbReference type="ARBA" id="ARBA00023136"/>
    </source>
</evidence>
<protein>
    <recommendedName>
        <fullName evidence="6">O-antigen ligase-related domain-containing protein</fullName>
    </recommendedName>
</protein>
<feature type="domain" description="O-antigen ligase-related" evidence="6">
    <location>
        <begin position="226"/>
        <end position="365"/>
    </location>
</feature>
<accession>A0ABN6Z433</accession>
<dbReference type="Pfam" id="PF04932">
    <property type="entry name" value="Wzy_C"/>
    <property type="match status" value="1"/>
</dbReference>
<feature type="transmembrane region" description="Helical" evidence="5">
    <location>
        <begin position="353"/>
        <end position="372"/>
    </location>
</feature>
<evidence type="ECO:0000313" key="7">
    <source>
        <dbReference type="EMBL" id="BDZ78149.1"/>
    </source>
</evidence>
<evidence type="ECO:0000256" key="1">
    <source>
        <dbReference type="ARBA" id="ARBA00004141"/>
    </source>
</evidence>
<evidence type="ECO:0000313" key="8">
    <source>
        <dbReference type="Proteomes" id="UP001305815"/>
    </source>
</evidence>
<feature type="transmembrane region" description="Helical" evidence="5">
    <location>
        <begin position="6"/>
        <end position="26"/>
    </location>
</feature>
<dbReference type="InterPro" id="IPR007016">
    <property type="entry name" value="O-antigen_ligase-rel_domated"/>
</dbReference>
<keyword evidence="8" id="KW-1185">Reference proteome</keyword>
<dbReference type="RefSeq" id="WP_316265149.1">
    <property type="nucleotide sequence ID" value="NZ_AP027742.1"/>
</dbReference>
<comment type="subcellular location">
    <subcellularLocation>
        <location evidence="1">Membrane</location>
        <topology evidence="1">Multi-pass membrane protein</topology>
    </subcellularLocation>
</comment>
<reference evidence="8" key="1">
    <citation type="journal article" date="2023" name="Int. J. Syst. Evol. Microbiol.">
        <title>Claveliimonas bilis gen. nov., sp. nov., deoxycholic acid-producing bacteria isolated from human faeces, and reclassification of Sellimonas monacensis Zenner et al. 2021 as Claveliimonas monacensis comb. nov.</title>
        <authorList>
            <person name="Hisatomi A."/>
            <person name="Kastawa N.W.E.P.G."/>
            <person name="Song I."/>
            <person name="Ohkuma M."/>
            <person name="Fukiya S."/>
            <person name="Sakamoto M."/>
        </authorList>
    </citation>
    <scope>NUCLEOTIDE SEQUENCE [LARGE SCALE GENOMIC DNA]</scope>
    <source>
        <strain evidence="8">12BBH14</strain>
    </source>
</reference>
<keyword evidence="3 5" id="KW-1133">Transmembrane helix</keyword>